<organism evidence="2">
    <name type="scientific">Rhipicephalus zambeziensis</name>
    <dbReference type="NCBI Taxonomy" id="60191"/>
    <lineage>
        <taxon>Eukaryota</taxon>
        <taxon>Metazoa</taxon>
        <taxon>Ecdysozoa</taxon>
        <taxon>Arthropoda</taxon>
        <taxon>Chelicerata</taxon>
        <taxon>Arachnida</taxon>
        <taxon>Acari</taxon>
        <taxon>Parasitiformes</taxon>
        <taxon>Ixodida</taxon>
        <taxon>Ixodoidea</taxon>
        <taxon>Ixodidae</taxon>
        <taxon>Rhipicephalinae</taxon>
        <taxon>Rhipicephalus</taxon>
        <taxon>Rhipicephalus</taxon>
    </lineage>
</organism>
<keyword evidence="1" id="KW-0472">Membrane</keyword>
<reference evidence="2" key="1">
    <citation type="journal article" date="2017" name="Parasit. Vectors">
        <title>Sialotranscriptomics of Rhipicephalus zambeziensis reveals intricate expression profiles of secretory proteins and suggests tight temporal transcriptional regulation during blood-feeding.</title>
        <authorList>
            <person name="de Castro M.H."/>
            <person name="de Klerk D."/>
            <person name="Pienaar R."/>
            <person name="Rees D.J.G."/>
            <person name="Mans B.J."/>
        </authorList>
    </citation>
    <scope>NUCLEOTIDE SEQUENCE</scope>
    <source>
        <tissue evidence="2">Salivary glands</tissue>
    </source>
</reference>
<name>A0A224YJT4_9ACAR</name>
<protein>
    <submittedName>
        <fullName evidence="2">Uncharacterized protein</fullName>
    </submittedName>
</protein>
<feature type="transmembrane region" description="Helical" evidence="1">
    <location>
        <begin position="58"/>
        <end position="84"/>
    </location>
</feature>
<accession>A0A224YJT4</accession>
<evidence type="ECO:0000313" key="2">
    <source>
        <dbReference type="EMBL" id="MAA14771.1"/>
    </source>
</evidence>
<keyword evidence="1" id="KW-1133">Transmembrane helix</keyword>
<dbReference type="AlphaFoldDB" id="A0A224YJT4"/>
<sequence>MVPEKTCTFRLCTHKHTKNVIALTLRERDVVVYTFQTASVCRCLSNTSLLPLTLQRILFVWGCIFVGISLRIFCTIAYTSLCFFPFKNISRRYASFVF</sequence>
<keyword evidence="1" id="KW-0812">Transmembrane</keyword>
<evidence type="ECO:0000256" key="1">
    <source>
        <dbReference type="SAM" id="Phobius"/>
    </source>
</evidence>
<proteinExistence type="predicted"/>
<dbReference type="EMBL" id="GFPF01003625">
    <property type="protein sequence ID" value="MAA14771.1"/>
    <property type="molecule type" value="Transcribed_RNA"/>
</dbReference>